<organism evidence="1 2">
    <name type="scientific">Rhodanobacter umsongensis</name>
    <dbReference type="NCBI Taxonomy" id="633153"/>
    <lineage>
        <taxon>Bacteria</taxon>
        <taxon>Pseudomonadati</taxon>
        <taxon>Pseudomonadota</taxon>
        <taxon>Gammaproteobacteria</taxon>
        <taxon>Lysobacterales</taxon>
        <taxon>Rhodanobacteraceae</taxon>
        <taxon>Rhodanobacter</taxon>
    </lineage>
</organism>
<keyword evidence="2" id="KW-1185">Reference proteome</keyword>
<gene>
    <name evidence="1" type="ORF">ACFPME_03065</name>
</gene>
<name>A0ABW0JHZ6_9GAMM</name>
<dbReference type="EMBL" id="JBHSMK010000002">
    <property type="protein sequence ID" value="MFC5435519.1"/>
    <property type="molecule type" value="Genomic_DNA"/>
</dbReference>
<reference evidence="2" key="1">
    <citation type="journal article" date="2019" name="Int. J. Syst. Evol. Microbiol.">
        <title>The Global Catalogue of Microorganisms (GCM) 10K type strain sequencing project: providing services to taxonomists for standard genome sequencing and annotation.</title>
        <authorList>
            <consortium name="The Broad Institute Genomics Platform"/>
            <consortium name="The Broad Institute Genome Sequencing Center for Infectious Disease"/>
            <person name="Wu L."/>
            <person name="Ma J."/>
        </authorList>
    </citation>
    <scope>NUCLEOTIDE SEQUENCE [LARGE SCALE GENOMIC DNA]</scope>
    <source>
        <strain evidence="2">JCM 17130</strain>
    </source>
</reference>
<protein>
    <submittedName>
        <fullName evidence="1">Uncharacterized protein</fullName>
    </submittedName>
</protein>
<evidence type="ECO:0000313" key="1">
    <source>
        <dbReference type="EMBL" id="MFC5435519.1"/>
    </source>
</evidence>
<proteinExistence type="predicted"/>
<accession>A0ABW0JHZ6</accession>
<evidence type="ECO:0000313" key="2">
    <source>
        <dbReference type="Proteomes" id="UP001596013"/>
    </source>
</evidence>
<dbReference type="Proteomes" id="UP001596013">
    <property type="component" value="Unassembled WGS sequence"/>
</dbReference>
<comment type="caution">
    <text evidence="1">The sequence shown here is derived from an EMBL/GenBank/DDBJ whole genome shotgun (WGS) entry which is preliminary data.</text>
</comment>
<sequence length="157" mass="14152">MPEAAGAPAVVGVLDGMGSPGAGAGAGIGAAEELDSAGAAGIGGGVDCPDSAGVGAGIGSADEAGSAGAVGVGVAGGIGVDVAGAGGMSCAISAPVNISAPVASAVNNGLRDFIINSPCQNTSVSSCGWIDSGAAFVAGGPTRDYATKGFVNAGSLS</sequence>